<dbReference type="InterPro" id="IPR052103">
    <property type="entry name" value="Dual_spec_Phospatases"/>
</dbReference>
<dbReference type="CDD" id="cd14514">
    <property type="entry name" value="DUSP14-like"/>
    <property type="match status" value="1"/>
</dbReference>
<keyword evidence="6" id="KW-1185">Reference proteome</keyword>
<feature type="domain" description="Tyrosine-protein phosphatase" evidence="4">
    <location>
        <begin position="35"/>
        <end position="184"/>
    </location>
</feature>
<dbReference type="WBParaSite" id="nRc.2.0.1.t07920-RA">
    <property type="protein sequence ID" value="nRc.2.0.1.t07920-RA"/>
    <property type="gene ID" value="nRc.2.0.1.g07920"/>
</dbReference>
<feature type="domain" description="Tyrosine specific protein phosphatases" evidence="5">
    <location>
        <begin position="106"/>
        <end position="163"/>
    </location>
</feature>
<evidence type="ECO:0000259" key="4">
    <source>
        <dbReference type="PROSITE" id="PS50054"/>
    </source>
</evidence>
<dbReference type="SMART" id="SM00195">
    <property type="entry name" value="DSPc"/>
    <property type="match status" value="1"/>
</dbReference>
<evidence type="ECO:0000313" key="7">
    <source>
        <dbReference type="WBParaSite" id="nRc.2.0.1.t07920-RA"/>
    </source>
</evidence>
<dbReference type="InterPro" id="IPR000340">
    <property type="entry name" value="Dual-sp_phosphatase_cat-dom"/>
</dbReference>
<keyword evidence="2" id="KW-0378">Hydrolase</keyword>
<evidence type="ECO:0000259" key="5">
    <source>
        <dbReference type="PROSITE" id="PS50056"/>
    </source>
</evidence>
<dbReference type="InterPro" id="IPR020422">
    <property type="entry name" value="TYR_PHOSPHATASE_DUAL_dom"/>
</dbReference>
<accession>A0A915I270</accession>
<evidence type="ECO:0000256" key="3">
    <source>
        <dbReference type="ARBA" id="ARBA00022912"/>
    </source>
</evidence>
<dbReference type="SUPFAM" id="SSF52799">
    <property type="entry name" value="(Phosphotyrosine protein) phosphatases II"/>
    <property type="match status" value="1"/>
</dbReference>
<dbReference type="PANTHER" id="PTHR45961:SF6">
    <property type="entry name" value="IP21249P"/>
    <property type="match status" value="1"/>
</dbReference>
<evidence type="ECO:0000313" key="6">
    <source>
        <dbReference type="Proteomes" id="UP000887565"/>
    </source>
</evidence>
<dbReference type="Pfam" id="PF00782">
    <property type="entry name" value="DSPc"/>
    <property type="match status" value="1"/>
</dbReference>
<dbReference type="PROSITE" id="PS50054">
    <property type="entry name" value="TYR_PHOSPHATASE_DUAL"/>
    <property type="match status" value="1"/>
</dbReference>
<dbReference type="PANTHER" id="PTHR45961">
    <property type="entry name" value="IP21249P"/>
    <property type="match status" value="1"/>
</dbReference>
<proteinExistence type="inferred from homology"/>
<evidence type="ECO:0000256" key="2">
    <source>
        <dbReference type="ARBA" id="ARBA00022801"/>
    </source>
</evidence>
<comment type="similarity">
    <text evidence="1">Belongs to the protein-tyrosine phosphatase family. Non-receptor class dual specificity subfamily.</text>
</comment>
<dbReference type="AlphaFoldDB" id="A0A915I270"/>
<evidence type="ECO:0000256" key="1">
    <source>
        <dbReference type="ARBA" id="ARBA00008601"/>
    </source>
</evidence>
<dbReference type="Proteomes" id="UP000887565">
    <property type="component" value="Unplaced"/>
</dbReference>
<dbReference type="GO" id="GO:0005737">
    <property type="term" value="C:cytoplasm"/>
    <property type="evidence" value="ECO:0007669"/>
    <property type="project" value="TreeGrafter"/>
</dbReference>
<reference evidence="7" key="1">
    <citation type="submission" date="2022-11" db="UniProtKB">
        <authorList>
            <consortium name="WormBaseParasite"/>
        </authorList>
    </citation>
    <scope>IDENTIFICATION</scope>
</reference>
<protein>
    <submittedName>
        <fullName evidence="7">Protein-tyrosine-phosphatase</fullName>
    </submittedName>
</protein>
<dbReference type="GO" id="GO:0004721">
    <property type="term" value="F:phosphoprotein phosphatase activity"/>
    <property type="evidence" value="ECO:0007669"/>
    <property type="project" value="UniProtKB-KW"/>
</dbReference>
<dbReference type="Gene3D" id="3.90.190.10">
    <property type="entry name" value="Protein tyrosine phosphatase superfamily"/>
    <property type="match status" value="1"/>
</dbReference>
<dbReference type="InterPro" id="IPR029021">
    <property type="entry name" value="Prot-tyrosine_phosphatase-like"/>
</dbReference>
<dbReference type="PROSITE" id="PS50056">
    <property type="entry name" value="TYR_PHOSPHATASE_2"/>
    <property type="match status" value="1"/>
</dbReference>
<organism evidence="6 7">
    <name type="scientific">Romanomermis culicivorax</name>
    <name type="common">Nematode worm</name>
    <dbReference type="NCBI Taxonomy" id="13658"/>
    <lineage>
        <taxon>Eukaryota</taxon>
        <taxon>Metazoa</taxon>
        <taxon>Ecdysozoa</taxon>
        <taxon>Nematoda</taxon>
        <taxon>Enoplea</taxon>
        <taxon>Dorylaimia</taxon>
        <taxon>Mermithida</taxon>
        <taxon>Mermithoidea</taxon>
        <taxon>Mermithidae</taxon>
        <taxon>Romanomermis</taxon>
    </lineage>
</organism>
<name>A0A915I270_ROMCU</name>
<sequence length="196" mass="23141">MRDVRSSLRRNCSCFLSLFKLYSTVLILKFFPDRLPSDIDQITDFLYLGSQETSRNYELLKKRLKITCLIDATNNPKYYNRPAEEKSTFDDYLAIKIEDRQRVDIAKYFDTVSDKIDQCSKNGATFLFCRAGISRSATFCLAYLMKYKKLSLRQAYDVVRQKRFIMPNSGFWRQLINYEYQIFGQNSLTPKDILKL</sequence>
<dbReference type="OMA" id="TENMVWL"/>
<dbReference type="InterPro" id="IPR000387">
    <property type="entry name" value="Tyr_Pase_dom"/>
</dbReference>
<keyword evidence="3" id="KW-0904">Protein phosphatase</keyword>